<dbReference type="PANTHER" id="PTHR43562">
    <property type="entry name" value="NAPA-TYPE SODIUM/HYDROGEN ANTIPORTER"/>
    <property type="match status" value="1"/>
</dbReference>
<evidence type="ECO:0000313" key="12">
    <source>
        <dbReference type="Proteomes" id="UP000217895"/>
    </source>
</evidence>
<evidence type="ECO:0000256" key="2">
    <source>
        <dbReference type="ARBA" id="ARBA00005551"/>
    </source>
</evidence>
<feature type="transmembrane region" description="Helical" evidence="9">
    <location>
        <begin position="72"/>
        <end position="90"/>
    </location>
</feature>
<dbReference type="Gene3D" id="1.20.1530.20">
    <property type="match status" value="1"/>
</dbReference>
<evidence type="ECO:0000256" key="6">
    <source>
        <dbReference type="ARBA" id="ARBA00022989"/>
    </source>
</evidence>
<dbReference type="GO" id="GO:1902600">
    <property type="term" value="P:proton transmembrane transport"/>
    <property type="evidence" value="ECO:0007669"/>
    <property type="project" value="InterPro"/>
</dbReference>
<reference evidence="11 12" key="1">
    <citation type="submission" date="2017-06" db="EMBL/GenBank/DDBJ databases">
        <title>Genome sequencing of cyanobaciteial culture collection at National Institute for Environmental Studies (NIES).</title>
        <authorList>
            <person name="Hirose Y."/>
            <person name="Shimura Y."/>
            <person name="Fujisawa T."/>
            <person name="Nakamura Y."/>
            <person name="Kawachi M."/>
        </authorList>
    </citation>
    <scope>NUCLEOTIDE SEQUENCE [LARGE SCALE GENOMIC DNA]</scope>
    <source>
        <strain evidence="11 12">NIES-2135</strain>
    </source>
</reference>
<dbReference type="InterPro" id="IPR038770">
    <property type="entry name" value="Na+/solute_symporter_sf"/>
</dbReference>
<gene>
    <name evidence="11" type="ORF">NIES2135_04450</name>
</gene>
<feature type="transmembrane region" description="Helical" evidence="9">
    <location>
        <begin position="38"/>
        <end position="60"/>
    </location>
</feature>
<feature type="transmembrane region" description="Helical" evidence="9">
    <location>
        <begin position="364"/>
        <end position="386"/>
    </location>
</feature>
<feature type="transmembrane region" description="Helical" evidence="9">
    <location>
        <begin position="12"/>
        <end position="32"/>
    </location>
</feature>
<dbReference type="EMBL" id="AP018203">
    <property type="protein sequence ID" value="BAY53635.1"/>
    <property type="molecule type" value="Genomic_DNA"/>
</dbReference>
<protein>
    <submittedName>
        <fullName evidence="11">Na+/H+ antiporter</fullName>
    </submittedName>
</protein>
<feature type="transmembrane region" description="Helical" evidence="9">
    <location>
        <begin position="226"/>
        <end position="256"/>
    </location>
</feature>
<feature type="transmembrane region" description="Helical" evidence="9">
    <location>
        <begin position="187"/>
        <end position="206"/>
    </location>
</feature>
<evidence type="ECO:0000256" key="8">
    <source>
        <dbReference type="ARBA" id="ARBA00023136"/>
    </source>
</evidence>
<comment type="similarity">
    <text evidence="2">Belongs to the monovalent cation:proton antiporter 2 (CPA2) transporter (TC 2.A.37) family.</text>
</comment>
<feature type="transmembrane region" description="Helical" evidence="9">
    <location>
        <begin position="154"/>
        <end position="175"/>
    </location>
</feature>
<dbReference type="Pfam" id="PF00999">
    <property type="entry name" value="Na_H_Exchanger"/>
    <property type="match status" value="1"/>
</dbReference>
<feature type="domain" description="Cation/H+ exchanger transmembrane" evidence="10">
    <location>
        <begin position="25"/>
        <end position="383"/>
    </location>
</feature>
<evidence type="ECO:0000256" key="9">
    <source>
        <dbReference type="SAM" id="Phobius"/>
    </source>
</evidence>
<evidence type="ECO:0000259" key="10">
    <source>
        <dbReference type="Pfam" id="PF00999"/>
    </source>
</evidence>
<accession>A0A1Z4JA16</accession>
<feature type="transmembrane region" description="Helical" evidence="9">
    <location>
        <begin position="96"/>
        <end position="115"/>
    </location>
</feature>
<evidence type="ECO:0000256" key="7">
    <source>
        <dbReference type="ARBA" id="ARBA00023065"/>
    </source>
</evidence>
<organism evidence="11 12">
    <name type="scientific">Leptolyngbya boryana NIES-2135</name>
    <dbReference type="NCBI Taxonomy" id="1973484"/>
    <lineage>
        <taxon>Bacteria</taxon>
        <taxon>Bacillati</taxon>
        <taxon>Cyanobacteriota</taxon>
        <taxon>Cyanophyceae</taxon>
        <taxon>Leptolyngbyales</taxon>
        <taxon>Leptolyngbyaceae</taxon>
        <taxon>Leptolyngbya group</taxon>
        <taxon>Leptolyngbya</taxon>
    </lineage>
</organism>
<keyword evidence="12" id="KW-1185">Reference proteome</keyword>
<evidence type="ECO:0000256" key="3">
    <source>
        <dbReference type="ARBA" id="ARBA00022448"/>
    </source>
</evidence>
<keyword evidence="8 9" id="KW-0472">Membrane</keyword>
<dbReference type="GO" id="GO:0016020">
    <property type="term" value="C:membrane"/>
    <property type="evidence" value="ECO:0007669"/>
    <property type="project" value="UniProtKB-SubCell"/>
</dbReference>
<evidence type="ECO:0000256" key="5">
    <source>
        <dbReference type="ARBA" id="ARBA00022692"/>
    </source>
</evidence>
<feature type="transmembrane region" description="Helical" evidence="9">
    <location>
        <begin position="300"/>
        <end position="322"/>
    </location>
</feature>
<comment type="subcellular location">
    <subcellularLocation>
        <location evidence="1">Membrane</location>
        <topology evidence="1">Multi-pass membrane protein</topology>
    </subcellularLocation>
</comment>
<dbReference type="Proteomes" id="UP000217895">
    <property type="component" value="Chromosome"/>
</dbReference>
<dbReference type="GO" id="GO:0015297">
    <property type="term" value="F:antiporter activity"/>
    <property type="evidence" value="ECO:0007669"/>
    <property type="project" value="UniProtKB-KW"/>
</dbReference>
<evidence type="ECO:0000313" key="11">
    <source>
        <dbReference type="EMBL" id="BAY53635.1"/>
    </source>
</evidence>
<evidence type="ECO:0000256" key="1">
    <source>
        <dbReference type="ARBA" id="ARBA00004141"/>
    </source>
</evidence>
<dbReference type="InterPro" id="IPR006153">
    <property type="entry name" value="Cation/H_exchanger_TM"/>
</dbReference>
<keyword evidence="7" id="KW-0406">Ion transport</keyword>
<feature type="transmembrane region" description="Helical" evidence="9">
    <location>
        <begin position="122"/>
        <end position="148"/>
    </location>
</feature>
<keyword evidence="4" id="KW-0050">Antiport</keyword>
<keyword evidence="3" id="KW-0813">Transport</keyword>
<name>A0A1Z4JA16_LEPBY</name>
<feature type="transmembrane region" description="Helical" evidence="9">
    <location>
        <begin position="268"/>
        <end position="288"/>
    </location>
</feature>
<sequence>MYGILSVAGLPLADPVYLFSLILGLIFVAMKLATWLRLPMIVLLIVFGAIVGMNGLGLIARDAQLILLERIGLLYIMLLAGLGLQLDFLHHAGKKVLTFGLLTFGVPFAIGFVTGQVLTQNLLVAVLLGILYSPHTLMAYPIVVAFGIGQQEAVSVAVGGSIITTVLTLMAYAIVKAIQAGGVGIDLWIKLLVLLPIVIVSCLKGLQYLAQRVIKDETHPQHAFVFVLAAMFLTASLTHAIGVDAIVGAFIAGLALSRSVPSQFMQQLEFVGNSLFIPIFALSVGVLSDPNVLIQHPENLGIAAFVILGAVGAKFLAAWLTGYCFKYDWAAIFTMFGLTMSRSALVLVIALFGRNAGLLSSGVFNAIVAYIAVTCLIGPVITTVAGKAIAAR</sequence>
<dbReference type="AlphaFoldDB" id="A0A1Z4JA16"/>
<keyword evidence="5 9" id="KW-0812">Transmembrane</keyword>
<evidence type="ECO:0000256" key="4">
    <source>
        <dbReference type="ARBA" id="ARBA00022449"/>
    </source>
</evidence>
<proteinExistence type="inferred from homology"/>
<keyword evidence="6 9" id="KW-1133">Transmembrane helix</keyword>
<feature type="transmembrane region" description="Helical" evidence="9">
    <location>
        <begin position="329"/>
        <end position="352"/>
    </location>
</feature>
<dbReference type="PANTHER" id="PTHR43562:SF4">
    <property type="entry name" value="NA(+)_H(+) ANTIPORTER NHAS5"/>
    <property type="match status" value="1"/>
</dbReference>